<keyword evidence="1" id="KW-0472">Membrane</keyword>
<protein>
    <submittedName>
        <fullName evidence="2">Uncharacterized protein</fullName>
    </submittedName>
</protein>
<feature type="transmembrane region" description="Helical" evidence="1">
    <location>
        <begin position="24"/>
        <end position="41"/>
    </location>
</feature>
<dbReference type="EMBL" id="GL449633">
    <property type="protein sequence ID" value="EFN82388.1"/>
    <property type="molecule type" value="Genomic_DNA"/>
</dbReference>
<keyword evidence="3" id="KW-1185">Reference proteome</keyword>
<keyword evidence="1" id="KW-1133">Transmembrane helix</keyword>
<dbReference type="OrthoDB" id="6067390at2759"/>
<organism evidence="3">
    <name type="scientific">Harpegnathos saltator</name>
    <name type="common">Jerdon's jumping ant</name>
    <dbReference type="NCBI Taxonomy" id="610380"/>
    <lineage>
        <taxon>Eukaryota</taxon>
        <taxon>Metazoa</taxon>
        <taxon>Ecdysozoa</taxon>
        <taxon>Arthropoda</taxon>
        <taxon>Hexapoda</taxon>
        <taxon>Insecta</taxon>
        <taxon>Pterygota</taxon>
        <taxon>Neoptera</taxon>
        <taxon>Endopterygota</taxon>
        <taxon>Hymenoptera</taxon>
        <taxon>Apocrita</taxon>
        <taxon>Aculeata</taxon>
        <taxon>Formicoidea</taxon>
        <taxon>Formicidae</taxon>
        <taxon>Ponerinae</taxon>
        <taxon>Ponerini</taxon>
        <taxon>Harpegnathos</taxon>
    </lineage>
</organism>
<name>E2BPI4_HARSA</name>
<sequence>MKYPYTLTAKLVQFPYKYYWKHSWLFRYMFYSIFATLPIIYKIQKLSYSPANVEKWEKIWKETFEGPSNHH</sequence>
<dbReference type="AlphaFoldDB" id="E2BPI4"/>
<dbReference type="OMA" id="QFPYKYY"/>
<dbReference type="InParanoid" id="E2BPI4"/>
<dbReference type="Proteomes" id="UP000008237">
    <property type="component" value="Unassembled WGS sequence"/>
</dbReference>
<gene>
    <name evidence="2" type="ORF">EAI_01530</name>
</gene>
<reference evidence="2 3" key="1">
    <citation type="journal article" date="2010" name="Science">
        <title>Genomic comparison of the ants Camponotus floridanus and Harpegnathos saltator.</title>
        <authorList>
            <person name="Bonasio R."/>
            <person name="Zhang G."/>
            <person name="Ye C."/>
            <person name="Mutti N.S."/>
            <person name="Fang X."/>
            <person name="Qin N."/>
            <person name="Donahue G."/>
            <person name="Yang P."/>
            <person name="Li Q."/>
            <person name="Li C."/>
            <person name="Zhang P."/>
            <person name="Huang Z."/>
            <person name="Berger S.L."/>
            <person name="Reinberg D."/>
            <person name="Wang J."/>
            <person name="Liebig J."/>
        </authorList>
    </citation>
    <scope>NUCLEOTIDE SEQUENCE [LARGE SCALE GENOMIC DNA]</scope>
    <source>
        <strain evidence="2 3">R22 G/1</strain>
    </source>
</reference>
<proteinExistence type="predicted"/>
<accession>E2BPI4</accession>
<evidence type="ECO:0000256" key="1">
    <source>
        <dbReference type="SAM" id="Phobius"/>
    </source>
</evidence>
<evidence type="ECO:0000313" key="2">
    <source>
        <dbReference type="EMBL" id="EFN82388.1"/>
    </source>
</evidence>
<keyword evidence="1" id="KW-0812">Transmembrane</keyword>
<dbReference type="FunCoup" id="E2BPI4">
    <property type="interactions" value="33"/>
</dbReference>
<evidence type="ECO:0000313" key="3">
    <source>
        <dbReference type="Proteomes" id="UP000008237"/>
    </source>
</evidence>